<evidence type="ECO:0000313" key="2">
    <source>
        <dbReference type="Proteomes" id="UP000318571"/>
    </source>
</evidence>
<dbReference type="Proteomes" id="UP000318571">
    <property type="component" value="Chromosome 10"/>
</dbReference>
<sequence>MDVEFVTTRKEYTDDPVSMAMPCSLACITLDLPMPLAPNKRNGMDVSLYLLYYVSTRSNLDTYLT</sequence>
<accession>A0A553NDK3</accession>
<evidence type="ECO:0000313" key="1">
    <source>
        <dbReference type="EMBL" id="TRY63534.1"/>
    </source>
</evidence>
<dbReference type="AlphaFoldDB" id="A0A553NDK3"/>
<name>A0A553NDK3_TIGCA</name>
<proteinExistence type="predicted"/>
<keyword evidence="2" id="KW-1185">Reference proteome</keyword>
<organism evidence="1 2">
    <name type="scientific">Tigriopus californicus</name>
    <name type="common">Marine copepod</name>
    <dbReference type="NCBI Taxonomy" id="6832"/>
    <lineage>
        <taxon>Eukaryota</taxon>
        <taxon>Metazoa</taxon>
        <taxon>Ecdysozoa</taxon>
        <taxon>Arthropoda</taxon>
        <taxon>Crustacea</taxon>
        <taxon>Multicrustacea</taxon>
        <taxon>Hexanauplia</taxon>
        <taxon>Copepoda</taxon>
        <taxon>Harpacticoida</taxon>
        <taxon>Harpacticidae</taxon>
        <taxon>Tigriopus</taxon>
    </lineage>
</organism>
<protein>
    <submittedName>
        <fullName evidence="1">Uncharacterized protein</fullName>
    </submittedName>
</protein>
<gene>
    <name evidence="1" type="ORF">TCAL_16661</name>
</gene>
<reference evidence="1 2" key="1">
    <citation type="journal article" date="2018" name="Nat. Ecol. Evol.">
        <title>Genomic signatures of mitonuclear coevolution across populations of Tigriopus californicus.</title>
        <authorList>
            <person name="Barreto F.S."/>
            <person name="Watson E.T."/>
            <person name="Lima T.G."/>
            <person name="Willett C.S."/>
            <person name="Edmands S."/>
            <person name="Li W."/>
            <person name="Burton R.S."/>
        </authorList>
    </citation>
    <scope>NUCLEOTIDE SEQUENCE [LARGE SCALE GENOMIC DNA]</scope>
    <source>
        <strain evidence="1 2">San Diego</strain>
    </source>
</reference>
<dbReference type="EMBL" id="VCGU01000458">
    <property type="protein sequence ID" value="TRY63534.1"/>
    <property type="molecule type" value="Genomic_DNA"/>
</dbReference>
<comment type="caution">
    <text evidence="1">The sequence shown here is derived from an EMBL/GenBank/DDBJ whole genome shotgun (WGS) entry which is preliminary data.</text>
</comment>